<evidence type="ECO:0000313" key="2">
    <source>
        <dbReference type="EMBL" id="QDT58895.1"/>
    </source>
</evidence>
<name>A0A517SRY4_9BACT</name>
<dbReference type="AlphaFoldDB" id="A0A517SRY4"/>
<dbReference type="InterPro" id="IPR007055">
    <property type="entry name" value="BON_dom"/>
</dbReference>
<feature type="domain" description="BON" evidence="1">
    <location>
        <begin position="39"/>
        <end position="80"/>
    </location>
</feature>
<dbReference type="EMBL" id="CP036272">
    <property type="protein sequence ID" value="QDT58895.1"/>
    <property type="molecule type" value="Genomic_DNA"/>
</dbReference>
<evidence type="ECO:0000259" key="1">
    <source>
        <dbReference type="Pfam" id="PF04972"/>
    </source>
</evidence>
<reference evidence="2 3" key="1">
    <citation type="submission" date="2019-02" db="EMBL/GenBank/DDBJ databases">
        <title>Deep-cultivation of Planctomycetes and their phenomic and genomic characterization uncovers novel biology.</title>
        <authorList>
            <person name="Wiegand S."/>
            <person name="Jogler M."/>
            <person name="Boedeker C."/>
            <person name="Pinto D."/>
            <person name="Vollmers J."/>
            <person name="Rivas-Marin E."/>
            <person name="Kohn T."/>
            <person name="Peeters S.H."/>
            <person name="Heuer A."/>
            <person name="Rast P."/>
            <person name="Oberbeckmann S."/>
            <person name="Bunk B."/>
            <person name="Jeske O."/>
            <person name="Meyerdierks A."/>
            <person name="Storesund J.E."/>
            <person name="Kallscheuer N."/>
            <person name="Luecker S."/>
            <person name="Lage O.M."/>
            <person name="Pohl T."/>
            <person name="Merkel B.J."/>
            <person name="Hornburger P."/>
            <person name="Mueller R.-W."/>
            <person name="Bruemmer F."/>
            <person name="Labrenz M."/>
            <person name="Spormann A.M."/>
            <person name="Op den Camp H."/>
            <person name="Overmann J."/>
            <person name="Amann R."/>
            <person name="Jetten M.S.M."/>
            <person name="Mascher T."/>
            <person name="Medema M.H."/>
            <person name="Devos D.P."/>
            <person name="Kaster A.-K."/>
            <person name="Ovreas L."/>
            <person name="Rohde M."/>
            <person name="Galperin M.Y."/>
            <person name="Jogler C."/>
        </authorList>
    </citation>
    <scope>NUCLEOTIDE SEQUENCE [LARGE SCALE GENOMIC DNA]</scope>
    <source>
        <strain evidence="2 3">SV_7m_r</strain>
    </source>
</reference>
<sequence length="83" mass="9352">MSDFNHTTLQEESQSTDLCDRVQASLDRIVDIDDFVCEQMSEGHVTISGRVASREESLMCGITARVIPGVSRVVNRIKARRQR</sequence>
<organism evidence="2 3">
    <name type="scientific">Stieleria bergensis</name>
    <dbReference type="NCBI Taxonomy" id="2528025"/>
    <lineage>
        <taxon>Bacteria</taxon>
        <taxon>Pseudomonadati</taxon>
        <taxon>Planctomycetota</taxon>
        <taxon>Planctomycetia</taxon>
        <taxon>Pirellulales</taxon>
        <taxon>Pirellulaceae</taxon>
        <taxon>Stieleria</taxon>
    </lineage>
</organism>
<proteinExistence type="predicted"/>
<keyword evidence="3" id="KW-1185">Reference proteome</keyword>
<protein>
    <submittedName>
        <fullName evidence="2">BON domain protein</fullName>
    </submittedName>
</protein>
<dbReference type="Gene3D" id="3.30.1340.30">
    <property type="match status" value="1"/>
</dbReference>
<evidence type="ECO:0000313" key="3">
    <source>
        <dbReference type="Proteomes" id="UP000315003"/>
    </source>
</evidence>
<dbReference type="Proteomes" id="UP000315003">
    <property type="component" value="Chromosome"/>
</dbReference>
<gene>
    <name evidence="2" type="ORF">SV7mr_13970</name>
</gene>
<dbReference type="RefSeq" id="WP_145270393.1">
    <property type="nucleotide sequence ID" value="NZ_CP036272.1"/>
</dbReference>
<accession>A0A517SRY4</accession>
<dbReference type="Pfam" id="PF04972">
    <property type="entry name" value="BON"/>
    <property type="match status" value="1"/>
</dbReference>